<comment type="cofactor">
    <cofactor evidence="9">
        <name>Ca(2+)</name>
        <dbReference type="ChEBI" id="CHEBI:29108"/>
    </cofactor>
    <text evidence="9">Binds 1 Ca(2+) ion per subunit.</text>
</comment>
<dbReference type="EMBL" id="NEVH01009379">
    <property type="protein sequence ID" value="PNF33318.1"/>
    <property type="molecule type" value="Genomic_DNA"/>
</dbReference>
<dbReference type="EC" id="2.3.2.13" evidence="6"/>
<dbReference type="Pfam" id="PF01841">
    <property type="entry name" value="Transglut_core"/>
    <property type="match status" value="1"/>
</dbReference>
<comment type="caution">
    <text evidence="12">The sequence shown here is derived from an EMBL/GenBank/DDBJ whole genome shotgun (WGS) entry which is preliminary data.</text>
</comment>
<evidence type="ECO:0000313" key="13">
    <source>
        <dbReference type="Proteomes" id="UP000235965"/>
    </source>
</evidence>
<comment type="similarity">
    <text evidence="1">Belongs to the transglutaminase superfamily. Transglutaminase family.</text>
</comment>
<evidence type="ECO:0000259" key="11">
    <source>
        <dbReference type="SMART" id="SM00460"/>
    </source>
</evidence>
<dbReference type="InterPro" id="IPR013783">
    <property type="entry name" value="Ig-like_fold"/>
</dbReference>
<dbReference type="InterPro" id="IPR013808">
    <property type="entry name" value="Transglutaminase_AS"/>
</dbReference>
<dbReference type="Pfam" id="PF00927">
    <property type="entry name" value="Transglut_C"/>
    <property type="match status" value="2"/>
</dbReference>
<name>A0A2J7QXL3_9NEOP</name>
<dbReference type="Gene3D" id="3.90.260.10">
    <property type="entry name" value="Transglutaminase-like"/>
    <property type="match status" value="1"/>
</dbReference>
<dbReference type="OrthoDB" id="437511at2759"/>
<feature type="binding site" evidence="9">
    <location>
        <position position="462"/>
    </location>
    <ligand>
        <name>Ca(2+)</name>
        <dbReference type="ChEBI" id="CHEBI:29108"/>
    </ligand>
</feature>
<dbReference type="PROSITE" id="PS00547">
    <property type="entry name" value="TRANSGLUTAMINASES"/>
    <property type="match status" value="1"/>
</dbReference>
<dbReference type="STRING" id="105785.A0A2J7QXL3"/>
<evidence type="ECO:0000313" key="12">
    <source>
        <dbReference type="EMBL" id="PNF33318.1"/>
    </source>
</evidence>
<dbReference type="PIRSF" id="PIRSF000459">
    <property type="entry name" value="TGM_EBP42"/>
    <property type="match status" value="1"/>
</dbReference>
<feature type="compositionally biased region" description="Basic and acidic residues" evidence="10">
    <location>
        <begin position="493"/>
        <end position="504"/>
    </location>
</feature>
<evidence type="ECO:0000256" key="10">
    <source>
        <dbReference type="SAM" id="MobiDB-lite"/>
    </source>
</evidence>
<feature type="binding site" evidence="9">
    <location>
        <position position="517"/>
    </location>
    <ligand>
        <name>Ca(2+)</name>
        <dbReference type="ChEBI" id="CHEBI:29108"/>
    </ligand>
</feature>
<dbReference type="SUPFAM" id="SSF49309">
    <property type="entry name" value="Transglutaminase, two C-terminal domains"/>
    <property type="match status" value="2"/>
</dbReference>
<dbReference type="PANTHER" id="PTHR11590:SF52">
    <property type="entry name" value="HEMOCYTE PROTEIN-GLUTAMINE GAMMA-GLUTAMYLTRANSFERASE-LIKE PROTEIN"/>
    <property type="match status" value="1"/>
</dbReference>
<evidence type="ECO:0000256" key="7">
    <source>
        <dbReference type="ARBA" id="ARBA00051843"/>
    </source>
</evidence>
<keyword evidence="5" id="KW-0012">Acyltransferase</keyword>
<dbReference type="InterPro" id="IPR050779">
    <property type="entry name" value="Transglutaminase"/>
</dbReference>
<dbReference type="InterPro" id="IPR014756">
    <property type="entry name" value="Ig_E-set"/>
</dbReference>
<dbReference type="FunFam" id="2.60.40.10:FF:000090">
    <property type="entry name" value="Protein-glutamine gamma-glutamyltransferase 2"/>
    <property type="match status" value="1"/>
</dbReference>
<keyword evidence="13" id="KW-1185">Reference proteome</keyword>
<evidence type="ECO:0000256" key="2">
    <source>
        <dbReference type="ARBA" id="ARBA00022679"/>
    </source>
</evidence>
<accession>A0A2J7QXL3</accession>
<dbReference type="InterPro" id="IPR023608">
    <property type="entry name" value="Transglutaminase_animal"/>
</dbReference>
<dbReference type="InterPro" id="IPR036985">
    <property type="entry name" value="Transglutaminase-like_sf"/>
</dbReference>
<dbReference type="GO" id="GO:0003810">
    <property type="term" value="F:protein-glutamine gamma-glutamyltransferase activity"/>
    <property type="evidence" value="ECO:0007669"/>
    <property type="project" value="UniProtKB-EC"/>
</dbReference>
<evidence type="ECO:0000256" key="1">
    <source>
        <dbReference type="ARBA" id="ARBA00005968"/>
    </source>
</evidence>
<evidence type="ECO:0000256" key="4">
    <source>
        <dbReference type="ARBA" id="ARBA00022837"/>
    </source>
</evidence>
<dbReference type="InterPro" id="IPR038765">
    <property type="entry name" value="Papain-like_cys_pep_sf"/>
</dbReference>
<feature type="region of interest" description="Disordered" evidence="10">
    <location>
        <begin position="493"/>
        <end position="518"/>
    </location>
</feature>
<dbReference type="PANTHER" id="PTHR11590">
    <property type="entry name" value="PROTEIN-GLUTAMINE GAMMA-GLUTAMYLTRANSFERASE"/>
    <property type="match status" value="1"/>
</dbReference>
<comment type="catalytic activity">
    <reaction evidence="7">
        <text>L-glutaminyl-[protein] + L-lysyl-[protein] = [protein]-L-lysyl-N(6)-5-L-glutamyl-[protein] + NH4(+)</text>
        <dbReference type="Rhea" id="RHEA:54816"/>
        <dbReference type="Rhea" id="RHEA-COMP:9752"/>
        <dbReference type="Rhea" id="RHEA-COMP:10207"/>
        <dbReference type="Rhea" id="RHEA-COMP:14005"/>
        <dbReference type="ChEBI" id="CHEBI:28938"/>
        <dbReference type="ChEBI" id="CHEBI:29969"/>
        <dbReference type="ChEBI" id="CHEBI:30011"/>
        <dbReference type="ChEBI" id="CHEBI:138370"/>
        <dbReference type="EC" id="2.3.2.13"/>
    </reaction>
</comment>
<evidence type="ECO:0000256" key="3">
    <source>
        <dbReference type="ARBA" id="ARBA00022723"/>
    </source>
</evidence>
<dbReference type="FunFam" id="3.90.260.10:FF:000001">
    <property type="entry name" value="Protein-glutamine gamma-glutamyltransferase 2"/>
    <property type="match status" value="1"/>
</dbReference>
<feature type="binding site" evidence="9">
    <location>
        <position position="522"/>
    </location>
    <ligand>
        <name>Ca(2+)</name>
        <dbReference type="ChEBI" id="CHEBI:29108"/>
    </ligand>
</feature>
<gene>
    <name evidence="12" type="primary">TGMH_3</name>
    <name evidence="12" type="ORF">B7P43_G07734</name>
</gene>
<protein>
    <recommendedName>
        <fullName evidence="6">protein-glutamine gamma-glutamyltransferase</fullName>
        <ecNumber evidence="6">2.3.2.13</ecNumber>
    </recommendedName>
</protein>
<dbReference type="FunFam" id="2.60.40.10:FF:000171">
    <property type="entry name" value="protein-glutamine gamma-glutamyltransferase 6"/>
    <property type="match status" value="1"/>
</dbReference>
<feature type="domain" description="Transglutaminase-like" evidence="11">
    <location>
        <begin position="326"/>
        <end position="423"/>
    </location>
</feature>
<dbReference type="GO" id="GO:0046872">
    <property type="term" value="F:metal ion binding"/>
    <property type="evidence" value="ECO:0007669"/>
    <property type="project" value="UniProtKB-KW"/>
</dbReference>
<dbReference type="InParanoid" id="A0A2J7QXL3"/>
<dbReference type="Proteomes" id="UP000235965">
    <property type="component" value="Unassembled WGS sequence"/>
</dbReference>
<dbReference type="EMBL" id="NEVH01009379">
    <property type="protein sequence ID" value="PNF33319.1"/>
    <property type="molecule type" value="Genomic_DNA"/>
</dbReference>
<evidence type="ECO:0000256" key="6">
    <source>
        <dbReference type="ARBA" id="ARBA00024222"/>
    </source>
</evidence>
<dbReference type="InterPro" id="IPR002931">
    <property type="entry name" value="Transglutaminase-like"/>
</dbReference>
<proteinExistence type="inferred from homology"/>
<keyword evidence="3 9" id="KW-0479">Metal-binding</keyword>
<dbReference type="Pfam" id="PF00868">
    <property type="entry name" value="Transglut_N"/>
    <property type="match status" value="1"/>
</dbReference>
<evidence type="ECO:0000256" key="9">
    <source>
        <dbReference type="PIRSR" id="PIRSR000459-2"/>
    </source>
</evidence>
<feature type="binding site" evidence="9">
    <location>
        <position position="460"/>
    </location>
    <ligand>
        <name>Ca(2+)</name>
        <dbReference type="ChEBI" id="CHEBI:29108"/>
    </ligand>
</feature>
<dbReference type="EMBL" id="NEVH01009379">
    <property type="protein sequence ID" value="PNF33320.1"/>
    <property type="molecule type" value="Genomic_DNA"/>
</dbReference>
<dbReference type="SUPFAM" id="SSF54001">
    <property type="entry name" value="Cysteine proteinases"/>
    <property type="match status" value="1"/>
</dbReference>
<evidence type="ECO:0000256" key="8">
    <source>
        <dbReference type="PIRSR" id="PIRSR000459-1"/>
    </source>
</evidence>
<dbReference type="SMART" id="SM00460">
    <property type="entry name" value="TGc"/>
    <property type="match status" value="1"/>
</dbReference>
<dbReference type="SUPFAM" id="SSF81296">
    <property type="entry name" value="E set domains"/>
    <property type="match status" value="1"/>
</dbReference>
<dbReference type="InterPro" id="IPR001102">
    <property type="entry name" value="Transglutaminase_N"/>
</dbReference>
<dbReference type="InterPro" id="IPR036238">
    <property type="entry name" value="Transglutaminase_C_sf"/>
</dbReference>
<dbReference type="Gene3D" id="2.60.40.10">
    <property type="entry name" value="Immunoglobulins"/>
    <property type="match status" value="3"/>
</dbReference>
<evidence type="ECO:0000256" key="5">
    <source>
        <dbReference type="ARBA" id="ARBA00023315"/>
    </source>
</evidence>
<keyword evidence="2 12" id="KW-0808">Transferase</keyword>
<sequence>MARPNAAGTGTSDVWNSGEYRNYVRNMMTNFGSQYNRRREAENAVSSPGVQPQSSPLKVDLTGFYARDNAKDHHTDQFELVEDPTATPIFRRGLPFFLAVRFDRQFDIVEDVIRLQFGFGPKPTVTKGTRVILPVTDQKELTSDKNRWDVRIHHQDGNTVTFQVQIPASAQVGIWRCNIQTNRTGRRDARNDFQCEEDIYVLFNPWCKDDAVHLDGEEERWEYVLNESGKVWTGSSRRPEGKRWIFGQFDDVVLPAIMYLLELSKLKHADRGNPVQMARAISAVINANDDNGLLVGCWDGKFETGTAPHSWTGSVAIFEQYLKDGGRPVKYGQCWVFSAVVVTVCRALGIPCRSVTNYVSAHDTNASLTVDKYFDRDGQEIEGGPEGDCFDSCWNFHVWNEVWMTRPDLPAGYGGWQIIDATPQEASDAIYRCGPASLEAVRRGEVGFSYDTPFVFSEVNADVCHFQEDETSDWGFSPLRINKYHVGRKIVTKRHDKDDDKGDSDIEDITGQYKSPEGSQTERLTVFNAVRGVERAQQYYSFPKKGSEDVHFDLVELDRVPFGQDFSLTVHIQNKSEKSRTISVMLSACSVYYTGNTAHRLKKANGEFLVKPNQRETLRITLTASEYIDKLVDKCLIKIYAIANVRETKQTWSEEDDFQLQKPKLNIQIRGNPQVNQTCQATFSFLNPLSLTLMDCSFSVEGPGLQRPKIMRHRDVHPGELVTFTEYFRPKKEGERKIVGAFNSKQLTEVTGSTTVHVKAE</sequence>
<feature type="active site" evidence="8">
    <location>
        <position position="420"/>
    </location>
</feature>
<dbReference type="AlphaFoldDB" id="A0A2J7QXL3"/>
<feature type="active site" evidence="8">
    <location>
        <position position="397"/>
    </location>
</feature>
<organism evidence="12 13">
    <name type="scientific">Cryptotermes secundus</name>
    <dbReference type="NCBI Taxonomy" id="105785"/>
    <lineage>
        <taxon>Eukaryota</taxon>
        <taxon>Metazoa</taxon>
        <taxon>Ecdysozoa</taxon>
        <taxon>Arthropoda</taxon>
        <taxon>Hexapoda</taxon>
        <taxon>Insecta</taxon>
        <taxon>Pterygota</taxon>
        <taxon>Neoptera</taxon>
        <taxon>Polyneoptera</taxon>
        <taxon>Dictyoptera</taxon>
        <taxon>Blattodea</taxon>
        <taxon>Blattoidea</taxon>
        <taxon>Termitoidae</taxon>
        <taxon>Kalotermitidae</taxon>
        <taxon>Cryptotermitinae</taxon>
        <taxon>Cryptotermes</taxon>
    </lineage>
</organism>
<keyword evidence="4 9" id="KW-0106">Calcium</keyword>
<reference evidence="12 13" key="1">
    <citation type="submission" date="2017-12" db="EMBL/GenBank/DDBJ databases">
        <title>Hemimetabolous genomes reveal molecular basis of termite eusociality.</title>
        <authorList>
            <person name="Harrison M.C."/>
            <person name="Jongepier E."/>
            <person name="Robertson H.M."/>
            <person name="Arning N."/>
            <person name="Bitard-Feildel T."/>
            <person name="Chao H."/>
            <person name="Childers C.P."/>
            <person name="Dinh H."/>
            <person name="Doddapaneni H."/>
            <person name="Dugan S."/>
            <person name="Gowin J."/>
            <person name="Greiner C."/>
            <person name="Han Y."/>
            <person name="Hu H."/>
            <person name="Hughes D.S.T."/>
            <person name="Huylmans A.-K."/>
            <person name="Kemena C."/>
            <person name="Kremer L.P.M."/>
            <person name="Lee S.L."/>
            <person name="Lopez-Ezquerra A."/>
            <person name="Mallet L."/>
            <person name="Monroy-Kuhn J.M."/>
            <person name="Moser A."/>
            <person name="Murali S.C."/>
            <person name="Muzny D.M."/>
            <person name="Otani S."/>
            <person name="Piulachs M.-D."/>
            <person name="Poelchau M."/>
            <person name="Qu J."/>
            <person name="Schaub F."/>
            <person name="Wada-Katsumata A."/>
            <person name="Worley K.C."/>
            <person name="Xie Q."/>
            <person name="Ylla G."/>
            <person name="Poulsen M."/>
            <person name="Gibbs R.A."/>
            <person name="Schal C."/>
            <person name="Richards S."/>
            <person name="Belles X."/>
            <person name="Korb J."/>
            <person name="Bornberg-Bauer E."/>
        </authorList>
    </citation>
    <scope>NUCLEOTIDE SEQUENCE [LARGE SCALE GENOMIC DNA]</scope>
    <source>
        <tissue evidence="12">Whole body</tissue>
    </source>
</reference>
<feature type="active site" evidence="8">
    <location>
        <position position="334"/>
    </location>
</feature>
<dbReference type="InterPro" id="IPR008958">
    <property type="entry name" value="Transglutaminase_C"/>
</dbReference>